<dbReference type="InterPro" id="IPR050736">
    <property type="entry name" value="Sensor_HK_Regulatory"/>
</dbReference>
<feature type="domain" description="PAS" evidence="9">
    <location>
        <begin position="333"/>
        <end position="395"/>
    </location>
</feature>
<dbReference type="GO" id="GO:0005524">
    <property type="term" value="F:ATP binding"/>
    <property type="evidence" value="ECO:0007669"/>
    <property type="project" value="UniProtKB-KW"/>
</dbReference>
<dbReference type="Gene3D" id="3.30.565.10">
    <property type="entry name" value="Histidine kinase-like ATPase, C-terminal domain"/>
    <property type="match status" value="1"/>
</dbReference>
<organism evidence="10 11">
    <name type="scientific">Halobium salinum</name>
    <dbReference type="NCBI Taxonomy" id="1364940"/>
    <lineage>
        <taxon>Archaea</taxon>
        <taxon>Methanobacteriati</taxon>
        <taxon>Methanobacteriota</taxon>
        <taxon>Stenosarchaea group</taxon>
        <taxon>Halobacteria</taxon>
        <taxon>Halobacteriales</taxon>
        <taxon>Haloferacaceae</taxon>
        <taxon>Halobium</taxon>
    </lineage>
</organism>
<dbReference type="PRINTS" id="PR00344">
    <property type="entry name" value="BCTRLSENSOR"/>
</dbReference>
<dbReference type="InterPro" id="IPR036097">
    <property type="entry name" value="HisK_dim/P_sf"/>
</dbReference>
<dbReference type="EMBL" id="JBHSDS010000002">
    <property type="protein sequence ID" value="MFC4356565.1"/>
    <property type="molecule type" value="Genomic_DNA"/>
</dbReference>
<dbReference type="Pfam" id="PF02518">
    <property type="entry name" value="HATPase_c"/>
    <property type="match status" value="1"/>
</dbReference>
<keyword evidence="11" id="KW-1185">Reference proteome</keyword>
<sequence>MSPRPKTAPVFVVGGADATPSARRVADGLRARDVSAGDVTVVDAADARDRLTDGSRRPACLIVTVPEAAETVAALGRLDAAVPLLAVTDAEGVADAFDAGATDVHTRSAGVDALASRVDRLVLEGSHAADSPRAGPADGESASGDSVDGDPPGANPARPVSSDRTGADGAHRRLEKERRLEAIHGFAHDVGDCETTDAVCWRTVEAAERILAFDVCYVGLVEDGYVVPRASTNEGGPVALDAAPVDQGVVGEALRTGESYVHGDITETETAEPAADSFASGLTVPFGDAGVFQAVSYERDDFTAADRDLAELLLSHAGEALRRIRFETELREERDRLGALFENLPEPVAACHADGGRAVVDDVNAAFERVFGYDRETVVGDDIDDFVLPEDEESITLDETYYVGNTVQTEVKRRTATGVREFRVTVIPVELGDFSAQGFVVYADQSGQKRREAELTRQNDRLAEFTSLVSHDLRNPLNVAKGHLDLAAADGDPDGDHLDTAANALDRMEALIADFLSLARQGRTVDETVAVDLADAARSAWRTVDTGEAASLDADAALPTVPADPERLRTVFENLFRNSVEHGSTCSRSETGNGVEHGDPGVTVAVAPLDGEHGFAVADDGPGIPPTDRARVFDYGFTTDREGTGFGLATVQRVVQAHGWSIDVEDRADGAEGSRFVVRFD</sequence>
<dbReference type="InterPro" id="IPR004358">
    <property type="entry name" value="Sig_transdc_His_kin-like_C"/>
</dbReference>
<evidence type="ECO:0000256" key="2">
    <source>
        <dbReference type="ARBA" id="ARBA00012438"/>
    </source>
</evidence>
<dbReference type="PANTHER" id="PTHR43711:SF1">
    <property type="entry name" value="HISTIDINE KINASE 1"/>
    <property type="match status" value="1"/>
</dbReference>
<dbReference type="NCBIfam" id="TIGR00229">
    <property type="entry name" value="sensory_box"/>
    <property type="match status" value="1"/>
</dbReference>
<evidence type="ECO:0000256" key="5">
    <source>
        <dbReference type="ARBA" id="ARBA00022777"/>
    </source>
</evidence>
<feature type="region of interest" description="Disordered" evidence="7">
    <location>
        <begin position="126"/>
        <end position="172"/>
    </location>
</feature>
<dbReference type="SMART" id="SM00065">
    <property type="entry name" value="GAF"/>
    <property type="match status" value="1"/>
</dbReference>
<dbReference type="InterPro" id="IPR003018">
    <property type="entry name" value="GAF"/>
</dbReference>
<dbReference type="InterPro" id="IPR003661">
    <property type="entry name" value="HisK_dim/P_dom"/>
</dbReference>
<dbReference type="SUPFAM" id="SSF47384">
    <property type="entry name" value="Homodimeric domain of signal transducing histidine kinase"/>
    <property type="match status" value="1"/>
</dbReference>
<name>A0ABD5P6S8_9EURY</name>
<dbReference type="CDD" id="cd00130">
    <property type="entry name" value="PAS"/>
    <property type="match status" value="1"/>
</dbReference>
<dbReference type="RefSeq" id="WP_267625001.1">
    <property type="nucleotide sequence ID" value="NZ_JAODIW010000010.1"/>
</dbReference>
<evidence type="ECO:0000256" key="3">
    <source>
        <dbReference type="ARBA" id="ARBA00022553"/>
    </source>
</evidence>
<dbReference type="SUPFAM" id="SSF55781">
    <property type="entry name" value="GAF domain-like"/>
    <property type="match status" value="1"/>
</dbReference>
<evidence type="ECO:0000256" key="6">
    <source>
        <dbReference type="ARBA" id="ARBA00023012"/>
    </source>
</evidence>
<keyword evidence="6" id="KW-0902">Two-component regulatory system</keyword>
<evidence type="ECO:0000313" key="10">
    <source>
        <dbReference type="EMBL" id="MFC4356565.1"/>
    </source>
</evidence>
<dbReference type="Proteomes" id="UP001595921">
    <property type="component" value="Unassembled WGS sequence"/>
</dbReference>
<dbReference type="InterPro" id="IPR035965">
    <property type="entry name" value="PAS-like_dom_sf"/>
</dbReference>
<dbReference type="Gene3D" id="3.30.450.20">
    <property type="entry name" value="PAS domain"/>
    <property type="match status" value="1"/>
</dbReference>
<evidence type="ECO:0000259" key="8">
    <source>
        <dbReference type="PROSITE" id="PS50109"/>
    </source>
</evidence>
<dbReference type="CDD" id="cd00075">
    <property type="entry name" value="HATPase"/>
    <property type="match status" value="1"/>
</dbReference>
<dbReference type="EC" id="2.7.13.3" evidence="2"/>
<evidence type="ECO:0000256" key="4">
    <source>
        <dbReference type="ARBA" id="ARBA00022679"/>
    </source>
</evidence>
<gene>
    <name evidence="10" type="ORF">ACFO0N_01220</name>
</gene>
<dbReference type="GO" id="GO:0004673">
    <property type="term" value="F:protein histidine kinase activity"/>
    <property type="evidence" value="ECO:0007669"/>
    <property type="project" value="UniProtKB-EC"/>
</dbReference>
<dbReference type="Gene3D" id="3.30.450.40">
    <property type="match status" value="1"/>
</dbReference>
<dbReference type="PANTHER" id="PTHR43711">
    <property type="entry name" value="TWO-COMPONENT HISTIDINE KINASE"/>
    <property type="match status" value="1"/>
</dbReference>
<dbReference type="InterPro" id="IPR005467">
    <property type="entry name" value="His_kinase_dom"/>
</dbReference>
<protein>
    <recommendedName>
        <fullName evidence="2">histidine kinase</fullName>
        <ecNumber evidence="2">2.7.13.3</ecNumber>
    </recommendedName>
</protein>
<dbReference type="SUPFAM" id="SSF55874">
    <property type="entry name" value="ATPase domain of HSP90 chaperone/DNA topoisomerase II/histidine kinase"/>
    <property type="match status" value="1"/>
</dbReference>
<dbReference type="PROSITE" id="PS50112">
    <property type="entry name" value="PAS"/>
    <property type="match status" value="1"/>
</dbReference>
<evidence type="ECO:0000256" key="7">
    <source>
        <dbReference type="SAM" id="MobiDB-lite"/>
    </source>
</evidence>
<comment type="catalytic activity">
    <reaction evidence="1">
        <text>ATP + protein L-histidine = ADP + protein N-phospho-L-histidine.</text>
        <dbReference type="EC" id="2.7.13.3"/>
    </reaction>
</comment>
<dbReference type="CDD" id="cd00082">
    <property type="entry name" value="HisKA"/>
    <property type="match status" value="1"/>
</dbReference>
<dbReference type="Pfam" id="PF13185">
    <property type="entry name" value="GAF_2"/>
    <property type="match status" value="1"/>
</dbReference>
<proteinExistence type="predicted"/>
<dbReference type="InterPro" id="IPR036890">
    <property type="entry name" value="HATPase_C_sf"/>
</dbReference>
<dbReference type="Gene3D" id="1.10.287.130">
    <property type="match status" value="1"/>
</dbReference>
<dbReference type="InterPro" id="IPR000014">
    <property type="entry name" value="PAS"/>
</dbReference>
<dbReference type="PROSITE" id="PS50109">
    <property type="entry name" value="HIS_KIN"/>
    <property type="match status" value="1"/>
</dbReference>
<dbReference type="SUPFAM" id="SSF55785">
    <property type="entry name" value="PYP-like sensor domain (PAS domain)"/>
    <property type="match status" value="1"/>
</dbReference>
<keyword evidence="4" id="KW-0808">Transferase</keyword>
<dbReference type="SMART" id="SM00388">
    <property type="entry name" value="HisKA"/>
    <property type="match status" value="1"/>
</dbReference>
<keyword evidence="5" id="KW-0418">Kinase</keyword>
<dbReference type="Pfam" id="PF13188">
    <property type="entry name" value="PAS_8"/>
    <property type="match status" value="1"/>
</dbReference>
<evidence type="ECO:0000259" key="9">
    <source>
        <dbReference type="PROSITE" id="PS50112"/>
    </source>
</evidence>
<keyword evidence="3" id="KW-0597">Phosphoprotein</keyword>
<dbReference type="GO" id="GO:0000160">
    <property type="term" value="P:phosphorelay signal transduction system"/>
    <property type="evidence" value="ECO:0007669"/>
    <property type="project" value="UniProtKB-KW"/>
</dbReference>
<dbReference type="InterPro" id="IPR003594">
    <property type="entry name" value="HATPase_dom"/>
</dbReference>
<evidence type="ECO:0000313" key="11">
    <source>
        <dbReference type="Proteomes" id="UP001595921"/>
    </source>
</evidence>
<feature type="domain" description="Histidine kinase" evidence="8">
    <location>
        <begin position="468"/>
        <end position="681"/>
    </location>
</feature>
<dbReference type="SMART" id="SM00091">
    <property type="entry name" value="PAS"/>
    <property type="match status" value="1"/>
</dbReference>
<keyword evidence="10" id="KW-0067">ATP-binding</keyword>
<dbReference type="SMART" id="SM00387">
    <property type="entry name" value="HATPase_c"/>
    <property type="match status" value="1"/>
</dbReference>
<dbReference type="InterPro" id="IPR029016">
    <property type="entry name" value="GAF-like_dom_sf"/>
</dbReference>
<keyword evidence="10" id="KW-0547">Nucleotide-binding</keyword>
<evidence type="ECO:0000256" key="1">
    <source>
        <dbReference type="ARBA" id="ARBA00000085"/>
    </source>
</evidence>
<reference evidence="10 11" key="1">
    <citation type="journal article" date="2019" name="Int. J. Syst. Evol. Microbiol.">
        <title>The Global Catalogue of Microorganisms (GCM) 10K type strain sequencing project: providing services to taxonomists for standard genome sequencing and annotation.</title>
        <authorList>
            <consortium name="The Broad Institute Genomics Platform"/>
            <consortium name="The Broad Institute Genome Sequencing Center for Infectious Disease"/>
            <person name="Wu L."/>
            <person name="Ma J."/>
        </authorList>
    </citation>
    <scope>NUCLEOTIDE SEQUENCE [LARGE SCALE GENOMIC DNA]</scope>
    <source>
        <strain evidence="10 11">CGMCC 1.12553</strain>
    </source>
</reference>
<dbReference type="AlphaFoldDB" id="A0ABD5P6S8"/>
<comment type="caution">
    <text evidence="10">The sequence shown here is derived from an EMBL/GenBank/DDBJ whole genome shotgun (WGS) entry which is preliminary data.</text>
</comment>
<accession>A0ABD5P6S8</accession>
<dbReference type="Pfam" id="PF00512">
    <property type="entry name" value="HisKA"/>
    <property type="match status" value="1"/>
</dbReference>